<evidence type="ECO:0000256" key="3">
    <source>
        <dbReference type="ARBA" id="ARBA00004922"/>
    </source>
</evidence>
<keyword evidence="10" id="KW-0735">Signal-anchor</keyword>
<keyword evidence="6" id="KW-0328">Glycosyltransferase</keyword>
<evidence type="ECO:0000256" key="16">
    <source>
        <dbReference type="ARBA" id="ARBA00030723"/>
    </source>
</evidence>
<keyword evidence="23" id="KW-1185">Reference proteome</keyword>
<evidence type="ECO:0000256" key="9">
    <source>
        <dbReference type="ARBA" id="ARBA00022723"/>
    </source>
</evidence>
<comment type="catalytic activity">
    <reaction evidence="20">
        <text>3-O-[beta-D-Xyl-(1-&gt;4)-Rib-ol-P-Rib-ol-P-3-beta-D-GalNAc-(1-&gt;3)-beta-D-GlcNAc-(1-&gt;4)-(O-6-P-alpha-D-Man)]-Thr-[protein] + UDP-alpha-D-glucuronate = 3-O-[beta-D-GlcA-(1-&gt;3)-beta-D-Xyl-(1-&gt;4)-Rib-ol-P-Rib-ol-P-3-beta-D-GalNAc-(1-&gt;3)-beta-D-GlcNAc-(1-&gt;4)-(O-6-P-alpha-D-Man)]-Thr-[protein] + UDP + H(+)</text>
        <dbReference type="Rhea" id="RHEA:46860"/>
        <dbReference type="Rhea" id="RHEA-COMP:15023"/>
        <dbReference type="Rhea" id="RHEA-COMP:17482"/>
        <dbReference type="ChEBI" id="CHEBI:15378"/>
        <dbReference type="ChEBI" id="CHEBI:58052"/>
        <dbReference type="ChEBI" id="CHEBI:58223"/>
        <dbReference type="ChEBI" id="CHEBI:142405"/>
        <dbReference type="ChEBI" id="CHEBI:177336"/>
    </reaction>
</comment>
<evidence type="ECO:0000256" key="6">
    <source>
        <dbReference type="ARBA" id="ARBA00022676"/>
    </source>
</evidence>
<evidence type="ECO:0000256" key="17">
    <source>
        <dbReference type="ARBA" id="ARBA00032175"/>
    </source>
</evidence>
<dbReference type="PANTHER" id="PTHR46420">
    <property type="entry name" value="BETA-1,4-GLUCURONYLTRANSFERASE 1"/>
    <property type="match status" value="1"/>
</dbReference>
<gene>
    <name evidence="22" type="ORF">TCAL_12727</name>
</gene>
<evidence type="ECO:0000256" key="13">
    <source>
        <dbReference type="ARBA" id="ARBA00023136"/>
    </source>
</evidence>
<dbReference type="GO" id="GO:0000139">
    <property type="term" value="C:Golgi membrane"/>
    <property type="evidence" value="ECO:0007669"/>
    <property type="project" value="UniProtKB-SubCell"/>
</dbReference>
<dbReference type="GO" id="GO:0015020">
    <property type="term" value="F:glucuronosyltransferase activity"/>
    <property type="evidence" value="ECO:0007669"/>
    <property type="project" value="InterPro"/>
</dbReference>
<evidence type="ECO:0000256" key="5">
    <source>
        <dbReference type="ARBA" id="ARBA00017962"/>
    </source>
</evidence>
<dbReference type="UniPathway" id="UPA00378"/>
<evidence type="ECO:0000313" key="22">
    <source>
        <dbReference type="EMBL" id="TRY71868.1"/>
    </source>
</evidence>
<keyword evidence="15" id="KW-0464">Manganese</keyword>
<dbReference type="OMA" id="TIVCHAA"/>
<comment type="subcellular location">
    <subcellularLocation>
        <location evidence="2">Golgi apparatus membrane</location>
        <topology evidence="2">Single-pass type II membrane protein</topology>
    </subcellularLocation>
</comment>
<dbReference type="InterPro" id="IPR043189">
    <property type="entry name" value="B4GAT1"/>
</dbReference>
<evidence type="ECO:0000256" key="8">
    <source>
        <dbReference type="ARBA" id="ARBA00022692"/>
    </source>
</evidence>
<keyword evidence="7" id="KW-0808">Transferase</keyword>
<dbReference type="GO" id="GO:0046872">
    <property type="term" value="F:metal ion binding"/>
    <property type="evidence" value="ECO:0007669"/>
    <property type="project" value="UniProtKB-KW"/>
</dbReference>
<dbReference type="Proteomes" id="UP000318571">
    <property type="component" value="Chromosome 7"/>
</dbReference>
<evidence type="ECO:0000256" key="11">
    <source>
        <dbReference type="ARBA" id="ARBA00022989"/>
    </source>
</evidence>
<comment type="similarity">
    <text evidence="4">Belongs to the glycosyltransferase 49 family.</text>
</comment>
<organism evidence="22 23">
    <name type="scientific">Tigriopus californicus</name>
    <name type="common">Marine copepod</name>
    <dbReference type="NCBI Taxonomy" id="6832"/>
    <lineage>
        <taxon>Eukaryota</taxon>
        <taxon>Metazoa</taxon>
        <taxon>Ecdysozoa</taxon>
        <taxon>Arthropoda</taxon>
        <taxon>Crustacea</taxon>
        <taxon>Multicrustacea</taxon>
        <taxon>Hexanauplia</taxon>
        <taxon>Copepoda</taxon>
        <taxon>Harpacticoida</taxon>
        <taxon>Harpacticidae</taxon>
        <taxon>Tigriopus</taxon>
    </lineage>
</organism>
<evidence type="ECO:0000256" key="10">
    <source>
        <dbReference type="ARBA" id="ARBA00022968"/>
    </source>
</evidence>
<evidence type="ECO:0000256" key="21">
    <source>
        <dbReference type="SAM" id="MobiDB-lite"/>
    </source>
</evidence>
<evidence type="ECO:0000256" key="18">
    <source>
        <dbReference type="ARBA" id="ARBA00032181"/>
    </source>
</evidence>
<keyword evidence="9" id="KW-0479">Metal-binding</keyword>
<evidence type="ECO:0000256" key="7">
    <source>
        <dbReference type="ARBA" id="ARBA00022679"/>
    </source>
</evidence>
<keyword evidence="8" id="KW-0812">Transmembrane</keyword>
<evidence type="ECO:0000256" key="12">
    <source>
        <dbReference type="ARBA" id="ARBA00023034"/>
    </source>
</evidence>
<evidence type="ECO:0000256" key="19">
    <source>
        <dbReference type="ARBA" id="ARBA00033291"/>
    </source>
</evidence>
<reference evidence="22 23" key="1">
    <citation type="journal article" date="2018" name="Nat. Ecol. Evol.">
        <title>Genomic signatures of mitonuclear coevolution across populations of Tigriopus californicus.</title>
        <authorList>
            <person name="Barreto F.S."/>
            <person name="Watson E.T."/>
            <person name="Lima T.G."/>
            <person name="Willett C.S."/>
            <person name="Edmands S."/>
            <person name="Li W."/>
            <person name="Burton R.S."/>
        </authorList>
    </citation>
    <scope>NUCLEOTIDE SEQUENCE [LARGE SCALE GENOMIC DNA]</scope>
    <source>
        <strain evidence="22 23">San Diego</strain>
    </source>
</reference>
<protein>
    <recommendedName>
        <fullName evidence="5">Beta-1,4-glucuronyltransferase 1</fullName>
    </recommendedName>
    <alternativeName>
        <fullName evidence="16">I-beta-1,3-N-acetylglucosaminyltransferase</fullName>
    </alternativeName>
    <alternativeName>
        <fullName evidence="19">N-acetyllactosaminide beta-1,3-N-acetylglucosaminyltransferase</fullName>
    </alternativeName>
    <alternativeName>
        <fullName evidence="17">Poly-N-acetyllactosamine extension enzyme</fullName>
    </alternativeName>
    <alternativeName>
        <fullName evidence="18">UDP-GlcNAc:betaGal beta-1,3-N-acetylglucosaminyltransferase 1</fullName>
    </alternativeName>
</protein>
<name>A0A553P2D9_TIGCA</name>
<evidence type="ECO:0000256" key="4">
    <source>
        <dbReference type="ARBA" id="ARBA00008539"/>
    </source>
</evidence>
<proteinExistence type="inferred from homology"/>
<accession>A0A553P2D9</accession>
<dbReference type="PANTHER" id="PTHR46420:SF1">
    <property type="entry name" value="BETA-1,4-GLUCURONYLTRANSFERASE 1"/>
    <property type="match status" value="1"/>
</dbReference>
<evidence type="ECO:0000256" key="2">
    <source>
        <dbReference type="ARBA" id="ARBA00004323"/>
    </source>
</evidence>
<evidence type="ECO:0000313" key="23">
    <source>
        <dbReference type="Proteomes" id="UP000318571"/>
    </source>
</evidence>
<dbReference type="Pfam" id="PF13896">
    <property type="entry name" value="Glyco_transf_49"/>
    <property type="match status" value="1"/>
</dbReference>
<evidence type="ECO:0000256" key="14">
    <source>
        <dbReference type="ARBA" id="ARBA00023180"/>
    </source>
</evidence>
<dbReference type="AlphaFoldDB" id="A0A553P2D9"/>
<dbReference type="STRING" id="6832.A0A553P2D9"/>
<keyword evidence="12" id="KW-0333">Golgi apparatus</keyword>
<feature type="region of interest" description="Disordered" evidence="21">
    <location>
        <begin position="1"/>
        <end position="42"/>
    </location>
</feature>
<comment type="caution">
    <text evidence="22">The sequence shown here is derived from an EMBL/GenBank/DDBJ whole genome shotgun (WGS) entry which is preliminary data.</text>
</comment>
<evidence type="ECO:0000256" key="15">
    <source>
        <dbReference type="ARBA" id="ARBA00023211"/>
    </source>
</evidence>
<keyword evidence="11" id="KW-1133">Transmembrane helix</keyword>
<evidence type="ECO:0000256" key="20">
    <source>
        <dbReference type="ARBA" id="ARBA00047852"/>
    </source>
</evidence>
<dbReference type="EMBL" id="VCGU01000008">
    <property type="protein sequence ID" value="TRY71868.1"/>
    <property type="molecule type" value="Genomic_DNA"/>
</dbReference>
<sequence length="426" mass="47843">MYGVHSSDGGSGERNPIGTTMFGPVETGISRDRSSRSNSAGQVRVPLRGVNTIVCHAATIWNQCPELRAATTQSDYDKFEDDENAIASRKPLKDLNQIGYIKYLQNLVVGSEWLELSSQSKVTLFSQSSLDHLSSLVKVGEQWKGPISVAIYVPGVDFHLTKLYINYLQNCHPQLMSRMTVHFGVPLDCTPDIEAPNIPISLGDCPSNEIVVDTLVSWRAEKVIRFLNNTPYPYNTLRNLARNAVQTEYLMMIDMELIPSQNMFQGLEEFLRQNKTKDCFTCAYVIPQFEIEPSAYWELPKAKKQLITMVKSKLAEPFYGSKYKPLSHCVEGYKWLDVPDSSKVEIAFRMNYTSLCEPIVVLRSTAPGYQNEFRGFGFDRVSQRLPSTSTDAVWAALSRWFSLFGLPTTIKSDTAPSFARPSPPSA</sequence>
<keyword evidence="14" id="KW-0325">Glycoprotein</keyword>
<dbReference type="GO" id="GO:0035269">
    <property type="term" value="P:protein O-linked glycosylation via mannose"/>
    <property type="evidence" value="ECO:0007669"/>
    <property type="project" value="TreeGrafter"/>
</dbReference>
<keyword evidence="13" id="KW-0472">Membrane</keyword>
<comment type="cofactor">
    <cofactor evidence="1">
        <name>Mn(2+)</name>
        <dbReference type="ChEBI" id="CHEBI:29035"/>
    </cofactor>
</comment>
<evidence type="ECO:0000256" key="1">
    <source>
        <dbReference type="ARBA" id="ARBA00001936"/>
    </source>
</evidence>
<comment type="pathway">
    <text evidence="3">Protein modification; protein glycosylation.</text>
</comment>